<dbReference type="RefSeq" id="XP_007457306.1">
    <property type="nucleotide sequence ID" value="XM_007457244.1"/>
</dbReference>
<sequence>MLVNDRFEVTFSPLYFDTVWLCKLQSVSELPPTPAPDRRPTAAPFPGLPGEAPPTGGFPGLGGWWRVRVSRRRSLSTGYPGRGAPPLTLGGRPRGRGAEPPQLAPRSHLCPLHGAAVRGPTLPPCLTDGLRRRGLSLRAAGAVPTTPDTSGLFGARFTCGRGALRGERGDGYKATRSTLLGFLGLARSCGPGRCECVGSRLPLSARGGKRDRLEVKCLEAVSEEAEPVNMESMGHPEIYPLVLTNKTQEIFNCRIDEDITDEQPYKLIKKEDIFADFENRAAVSDFYPVKKIIQEYPGDELLLVYDKDFKYGLNFYLIGTEEGKENYLNPPEVPEEQEEYKERIPEDIYIYKPPISKPWVSLGSEKEIEEESVKESTKEITYMISRKRSEFGAPVKFSDQNASSVKDAYIECTAYPDKNFTLKQLERDVGMQVVPKIKDTSTQTRWTYPKNATTQYYPREFSEEEKEALGQSKTLTEFLNNVSISVEIALQQNEIMNTFINDWKSLAEEEGTFGDKTDTHLKEYQSFTDLHNLTGKMITCVSWHPIIYGLIAVSVAVRLSFEERVHFSGKLLLQPSLILFWSFSDPIQPQLMLESPDDIFCFQFCPSDPNIIAGGCINGQIVMWDITAHADRIENIKAGGSRSKNVTLKPMFLLEPETNKEAMYIRHCAVSSIENGHRKVITDIHWLPDTFEINRLGSVFENRSGISCQLVTCSADCTICFWDIRPQKALTPQPPTKKNKEESIEVPFDVPSTFLHLNLSWKPLSKIRLSKGETTLDHCPTRLSLSEDSLLYKAQDKMLAQSKAMKAGEMNPYQNLEGGLGNHLKPIDDFCTKFFVGTEEGEVIYTDWKMERDPETGRVMTKKPLSLYTVHDGGVHTVQRSPFYKDIILTVGGWNVAIWKEGITTGPLLQSSCAPKRYTSGHWSLTRPGVFYIGREDGYIDIWDLLEKTHEPAQSQNICITMITYIKPWTFSAKQQFIAIADYYGTLHILEIPWTLSRPSTNEVSSISHYFEREVKHLEYVEQRKKIREEEKKEMELEMEKKKVETYQKSKEQLETKLKMDYESYLELEKNILINLGLIKVEETTSNMEMI</sequence>
<evidence type="ECO:0000313" key="12">
    <source>
        <dbReference type="Proteomes" id="UP000265300"/>
    </source>
</evidence>
<dbReference type="PANTHER" id="PTHR12442">
    <property type="entry name" value="DYNEIN INTERMEDIATE CHAIN"/>
    <property type="match status" value="1"/>
</dbReference>
<dbReference type="OrthoDB" id="6619788at2759"/>
<dbReference type="KEGG" id="lve:103078560"/>
<dbReference type="GeneID" id="103078560"/>
<keyword evidence="2" id="KW-0963">Cytoplasm</keyword>
<dbReference type="GO" id="GO:0045503">
    <property type="term" value="F:dynein light chain binding"/>
    <property type="evidence" value="ECO:0007669"/>
    <property type="project" value="TreeGrafter"/>
</dbReference>
<feature type="region of interest" description="Disordered" evidence="11">
    <location>
        <begin position="30"/>
        <end position="59"/>
    </location>
</feature>
<evidence type="ECO:0000256" key="10">
    <source>
        <dbReference type="SAM" id="Coils"/>
    </source>
</evidence>
<protein>
    <recommendedName>
        <fullName evidence="8">Dynein axonemal intermediate chain 3</fullName>
    </recommendedName>
    <alternativeName>
        <fullName evidence="9">WD repeat-containing protein 63</fullName>
    </alternativeName>
</protein>
<dbReference type="STRING" id="118797.A0A340X7I6"/>
<dbReference type="FunCoup" id="A0A340X7I6">
    <property type="interactions" value="35"/>
</dbReference>
<comment type="subunit">
    <text evidence="7">Interacts with ACTR2; this interaction reduces binding of the Arp2/3 complex to the VCA domain of nucleation promoting factors. Part of the multisubunit axonemal dynein complex formed at least of two heavy chains and a number of intermediate and light chains. Found in a associated with the catalytic heavy chain DNAH2, the intermediate chain DNAI4, and the light chain DYNLT1.</text>
</comment>
<dbReference type="GO" id="GO:0060294">
    <property type="term" value="P:cilium movement involved in cell motility"/>
    <property type="evidence" value="ECO:0007669"/>
    <property type="project" value="TreeGrafter"/>
</dbReference>
<dbReference type="InterPro" id="IPR015943">
    <property type="entry name" value="WD40/YVTN_repeat-like_dom_sf"/>
</dbReference>
<gene>
    <name evidence="13" type="primary">WDR63</name>
</gene>
<dbReference type="AlphaFoldDB" id="A0A340X7I6"/>
<dbReference type="GO" id="GO:0036156">
    <property type="term" value="C:inner dynein arm"/>
    <property type="evidence" value="ECO:0007669"/>
    <property type="project" value="TreeGrafter"/>
</dbReference>
<evidence type="ECO:0000256" key="9">
    <source>
        <dbReference type="ARBA" id="ARBA00075733"/>
    </source>
</evidence>
<dbReference type="GO" id="GO:0036159">
    <property type="term" value="P:inner dynein arm assembly"/>
    <property type="evidence" value="ECO:0007669"/>
    <property type="project" value="TreeGrafter"/>
</dbReference>
<keyword evidence="4" id="KW-0677">Repeat</keyword>
<evidence type="ECO:0000256" key="3">
    <source>
        <dbReference type="ARBA" id="ARBA00022574"/>
    </source>
</evidence>
<evidence type="ECO:0000256" key="7">
    <source>
        <dbReference type="ARBA" id="ARBA00065518"/>
    </source>
</evidence>
<keyword evidence="12" id="KW-1185">Reference proteome</keyword>
<feature type="compositionally biased region" description="Low complexity" evidence="11">
    <location>
        <begin position="82"/>
        <end position="91"/>
    </location>
</feature>
<evidence type="ECO:0000256" key="8">
    <source>
        <dbReference type="ARBA" id="ARBA00072658"/>
    </source>
</evidence>
<dbReference type="Proteomes" id="UP000265300">
    <property type="component" value="Unplaced"/>
</dbReference>
<evidence type="ECO:0000256" key="4">
    <source>
        <dbReference type="ARBA" id="ARBA00022737"/>
    </source>
</evidence>
<comment type="subcellular location">
    <subcellularLocation>
        <location evidence="1">Cytoplasm</location>
    </subcellularLocation>
</comment>
<feature type="region of interest" description="Disordered" evidence="11">
    <location>
        <begin position="75"/>
        <end position="102"/>
    </location>
</feature>
<dbReference type="PANTHER" id="PTHR12442:SF5">
    <property type="entry name" value="DYNEIN AXONEMAL INTERMEDIATE CHAIN 3"/>
    <property type="match status" value="1"/>
</dbReference>
<feature type="coiled-coil region" evidence="10">
    <location>
        <begin position="1018"/>
        <end position="1057"/>
    </location>
</feature>
<evidence type="ECO:0000256" key="1">
    <source>
        <dbReference type="ARBA" id="ARBA00004496"/>
    </source>
</evidence>
<proteinExistence type="predicted"/>
<dbReference type="FunFam" id="2.130.10.10:FF:000415">
    <property type="entry name" value="WD repeat domain 63"/>
    <property type="match status" value="1"/>
</dbReference>
<organism evidence="12 13">
    <name type="scientific">Lipotes vexillifer</name>
    <name type="common">Yangtze river dolphin</name>
    <dbReference type="NCBI Taxonomy" id="118797"/>
    <lineage>
        <taxon>Eukaryota</taxon>
        <taxon>Metazoa</taxon>
        <taxon>Chordata</taxon>
        <taxon>Craniata</taxon>
        <taxon>Vertebrata</taxon>
        <taxon>Euteleostomi</taxon>
        <taxon>Mammalia</taxon>
        <taxon>Eutheria</taxon>
        <taxon>Laurasiatheria</taxon>
        <taxon>Artiodactyla</taxon>
        <taxon>Whippomorpha</taxon>
        <taxon>Cetacea</taxon>
        <taxon>Odontoceti</taxon>
        <taxon>Lipotidae</taxon>
        <taxon>Lipotes</taxon>
    </lineage>
</organism>
<evidence type="ECO:0000256" key="11">
    <source>
        <dbReference type="SAM" id="MobiDB-lite"/>
    </source>
</evidence>
<dbReference type="SUPFAM" id="SSF50978">
    <property type="entry name" value="WD40 repeat-like"/>
    <property type="match status" value="1"/>
</dbReference>
<evidence type="ECO:0000256" key="5">
    <source>
        <dbReference type="ARBA" id="ARBA00023054"/>
    </source>
</evidence>
<evidence type="ECO:0000256" key="6">
    <source>
        <dbReference type="ARBA" id="ARBA00056346"/>
    </source>
</evidence>
<evidence type="ECO:0000313" key="13">
    <source>
        <dbReference type="RefSeq" id="XP_007457306.1"/>
    </source>
</evidence>
<dbReference type="InParanoid" id="A0A340X7I6"/>
<dbReference type="CTD" id="126820"/>
<dbReference type="InterPro" id="IPR036322">
    <property type="entry name" value="WD40_repeat_dom_sf"/>
</dbReference>
<comment type="function">
    <text evidence="6">Acts as a negative regulator of cell migration, invasion, and metastasis downstream of p53/TP53, through inhibition of Arp2/3 complex-mediated actin polymerization. Via its association with the multisubunit axonemal dynein complex, is potentially involved in the regulation of cilia function. May play a role in osteogenesis of dental tissue-derived mesenchymal stem cells.</text>
</comment>
<dbReference type="GO" id="GO:0045504">
    <property type="term" value="F:dynein heavy chain binding"/>
    <property type="evidence" value="ECO:0007669"/>
    <property type="project" value="TreeGrafter"/>
</dbReference>
<name>A0A340X7I6_LIPVE</name>
<dbReference type="InterPro" id="IPR001680">
    <property type="entry name" value="WD40_rpt"/>
</dbReference>
<accession>A0A340X7I6</accession>
<dbReference type="SMART" id="SM00320">
    <property type="entry name" value="WD40"/>
    <property type="match status" value="3"/>
</dbReference>
<dbReference type="Gene3D" id="2.130.10.10">
    <property type="entry name" value="YVTN repeat-like/Quinoprotein amine dehydrogenase"/>
    <property type="match status" value="2"/>
</dbReference>
<keyword evidence="5 10" id="KW-0175">Coiled coil</keyword>
<dbReference type="InterPro" id="IPR050687">
    <property type="entry name" value="Dynein_IC"/>
</dbReference>
<evidence type="ECO:0000256" key="2">
    <source>
        <dbReference type="ARBA" id="ARBA00022490"/>
    </source>
</evidence>
<keyword evidence="3" id="KW-0853">WD repeat</keyword>
<reference evidence="13" key="1">
    <citation type="submission" date="2025-08" db="UniProtKB">
        <authorList>
            <consortium name="RefSeq"/>
        </authorList>
    </citation>
    <scope>IDENTIFICATION</scope>
</reference>